<reference evidence="3" key="1">
    <citation type="journal article" date="2013" name="Nat. Commun.">
        <title>Whole-genome sequencing of Oryza brachyantha reveals mechanisms underlying Oryza genome evolution.</title>
        <authorList>
            <person name="Chen J."/>
            <person name="Huang Q."/>
            <person name="Gao D."/>
            <person name="Wang J."/>
            <person name="Lang Y."/>
            <person name="Liu T."/>
            <person name="Li B."/>
            <person name="Bai Z."/>
            <person name="Luis Goicoechea J."/>
            <person name="Liang C."/>
            <person name="Chen C."/>
            <person name="Zhang W."/>
            <person name="Sun S."/>
            <person name="Liao Y."/>
            <person name="Zhang X."/>
            <person name="Yang L."/>
            <person name="Song C."/>
            <person name="Wang M."/>
            <person name="Shi J."/>
            <person name="Liu G."/>
            <person name="Liu J."/>
            <person name="Zhou H."/>
            <person name="Zhou W."/>
            <person name="Yu Q."/>
            <person name="An N."/>
            <person name="Chen Y."/>
            <person name="Cai Q."/>
            <person name="Wang B."/>
            <person name="Liu B."/>
            <person name="Min J."/>
            <person name="Huang Y."/>
            <person name="Wu H."/>
            <person name="Li Z."/>
            <person name="Zhang Y."/>
            <person name="Yin Y."/>
            <person name="Song W."/>
            <person name="Jiang J."/>
            <person name="Jackson S.A."/>
            <person name="Wing R.A."/>
            <person name="Wang J."/>
            <person name="Chen M."/>
        </authorList>
    </citation>
    <scope>NUCLEOTIDE SEQUENCE [LARGE SCALE GENOMIC DNA]</scope>
    <source>
        <strain evidence="3">cv. IRGC 101232</strain>
    </source>
</reference>
<feature type="transmembrane region" description="Helical" evidence="1">
    <location>
        <begin position="62"/>
        <end position="80"/>
    </location>
</feature>
<accession>J3LPU9</accession>
<evidence type="ECO:0000313" key="4">
    <source>
        <dbReference type="Proteomes" id="UP000006038"/>
    </source>
</evidence>
<organism evidence="3">
    <name type="scientific">Oryza brachyantha</name>
    <name type="common">malo sina</name>
    <dbReference type="NCBI Taxonomy" id="4533"/>
    <lineage>
        <taxon>Eukaryota</taxon>
        <taxon>Viridiplantae</taxon>
        <taxon>Streptophyta</taxon>
        <taxon>Embryophyta</taxon>
        <taxon>Tracheophyta</taxon>
        <taxon>Spermatophyta</taxon>
        <taxon>Magnoliopsida</taxon>
        <taxon>Liliopsida</taxon>
        <taxon>Poales</taxon>
        <taxon>Poaceae</taxon>
        <taxon>BOP clade</taxon>
        <taxon>Oryzoideae</taxon>
        <taxon>Oryzeae</taxon>
        <taxon>Oryzinae</taxon>
        <taxon>Oryza</taxon>
    </lineage>
</organism>
<protein>
    <submittedName>
        <fullName evidence="3">Uncharacterized protein</fullName>
    </submittedName>
</protein>
<sequence length="165" mass="18259">MQMIVLVNMLCLFSAILVNLLGPSSAARTETGCLSKVLQVTGYNRKPSIFLPLGPSTLEDTIGMSIMIFPMSPVLLVRIVREPRVRSGGGWVAVPFNGFPVDAASGSPLFWLVSSEVDGLLASVDWQTALPSGPEIKLRVLRFLMNRCKHIVDYPFMFHFNISFW</sequence>
<keyword evidence="1" id="KW-0472">Membrane</keyword>
<keyword evidence="1" id="KW-0812">Transmembrane</keyword>
<dbReference type="HOGENOM" id="CLU_1613364_0_0_1"/>
<dbReference type="AlphaFoldDB" id="J3LPU9"/>
<reference evidence="3" key="2">
    <citation type="submission" date="2013-04" db="UniProtKB">
        <authorList>
            <consortium name="EnsemblPlants"/>
        </authorList>
    </citation>
    <scope>IDENTIFICATION</scope>
</reference>
<name>J3LPU9_ORYBR</name>
<keyword evidence="2" id="KW-0732">Signal</keyword>
<dbReference type="Gramene" id="OB03G30750.1">
    <property type="protein sequence ID" value="OB03G30750.1"/>
    <property type="gene ID" value="OB03G30750"/>
</dbReference>
<keyword evidence="1" id="KW-1133">Transmembrane helix</keyword>
<dbReference type="Proteomes" id="UP000006038">
    <property type="component" value="Chromosome 3"/>
</dbReference>
<proteinExistence type="predicted"/>
<feature type="chain" id="PRO_5003774115" evidence="2">
    <location>
        <begin position="27"/>
        <end position="165"/>
    </location>
</feature>
<dbReference type="EnsemblPlants" id="OB03G30750.1">
    <property type="protein sequence ID" value="OB03G30750.1"/>
    <property type="gene ID" value="OB03G30750"/>
</dbReference>
<evidence type="ECO:0000256" key="2">
    <source>
        <dbReference type="SAM" id="SignalP"/>
    </source>
</evidence>
<keyword evidence="4" id="KW-1185">Reference proteome</keyword>
<feature type="signal peptide" evidence="2">
    <location>
        <begin position="1"/>
        <end position="26"/>
    </location>
</feature>
<evidence type="ECO:0000256" key="1">
    <source>
        <dbReference type="SAM" id="Phobius"/>
    </source>
</evidence>
<evidence type="ECO:0000313" key="3">
    <source>
        <dbReference type="EnsemblPlants" id="OB03G30750.1"/>
    </source>
</evidence>